<dbReference type="GO" id="GO:0035251">
    <property type="term" value="F:UDP-glucosyltransferase activity"/>
    <property type="evidence" value="ECO:0007669"/>
    <property type="project" value="TreeGrafter"/>
</dbReference>
<reference evidence="4" key="1">
    <citation type="journal article" date="2018" name="Mol. Plant">
        <title>Complete pathway elucidation and heterologous reconstitution of Rhodiola salidroside biosynthesis.</title>
        <authorList>
            <person name="Torrens-Spence M.P."/>
            <person name="Pluskal T."/>
            <person name="Li F.S."/>
            <person name="Carballo V."/>
            <person name="Weng J.K."/>
        </authorList>
    </citation>
    <scope>NUCLEOTIDE SEQUENCE</scope>
</reference>
<dbReference type="AlphaFoldDB" id="A0A2I6B3P5"/>
<sequence>MAGEILILPFFGQGHLFPCVELCKHLVARGFNATLIIRSSVFSSIPASVRENPKIRILEVDHSGGGGQTGQPTSTAESGPQKMMMFKDMHRKMDSGIEGLLAERYGRLQPKPICAVIDLMMWSTKEVFGKLGIPTVAFQTSGACGAAIEHCMWKAGLKEDEINPGETRVLPGLPEEMAVTYYELKRKPGGPGFGHGPPGGAPGGGPPPFGAGPPGVPVPLGFEGGPPGGMPGFGGGRGGKFGKPKLGEEPQWIREVEGSIGLLINTCDELEHPFLEYLSVNFELPVWGVGPLLPEDYWKSSGKLIHDGKLRANKKSNYSEDEVVEWLNSKPRASVLYVSFGSEVNPTNEEYAQLASALGESDRPFIWVLQENAGKPGPPPALTGRSANEEESEGYFPHDLASKVGKRGLIIKGWAPQLMILSHPATGGFLSHCGWNSSAEAIGRGIPFLAWPIRGDQFHNAKMIVCLLKTGYMVSDDFSQSVEKEQIAKGIELLMSDEEMKKRAEAIATRFEKGFPASSVAALDAFRDFIISHK</sequence>
<dbReference type="FunFam" id="3.40.50.2000:FF:000060">
    <property type="entry name" value="Glycosyltransferase"/>
    <property type="match status" value="1"/>
</dbReference>
<evidence type="ECO:0000256" key="2">
    <source>
        <dbReference type="ARBA" id="ARBA00022679"/>
    </source>
</evidence>
<protein>
    <submittedName>
        <fullName evidence="4">Uridine 5'-diphospho-glucosyltransferase 11</fullName>
    </submittedName>
</protein>
<feature type="region of interest" description="Disordered" evidence="3">
    <location>
        <begin position="189"/>
        <end position="213"/>
    </location>
</feature>
<dbReference type="Pfam" id="PF00201">
    <property type="entry name" value="UDPGT"/>
    <property type="match status" value="1"/>
</dbReference>
<dbReference type="CDD" id="cd03784">
    <property type="entry name" value="GT1_Gtf-like"/>
    <property type="match status" value="1"/>
</dbReference>
<feature type="compositionally biased region" description="Pro residues" evidence="3">
    <location>
        <begin position="204"/>
        <end position="213"/>
    </location>
</feature>
<dbReference type="PANTHER" id="PTHR48047">
    <property type="entry name" value="GLYCOSYLTRANSFERASE"/>
    <property type="match status" value="1"/>
</dbReference>
<feature type="region of interest" description="Disordered" evidence="3">
    <location>
        <begin position="60"/>
        <end position="80"/>
    </location>
</feature>
<comment type="similarity">
    <text evidence="1">Belongs to the UDP-glycosyltransferase family.</text>
</comment>
<feature type="compositionally biased region" description="Gly residues" evidence="3">
    <location>
        <begin position="189"/>
        <end position="203"/>
    </location>
</feature>
<proteinExistence type="evidence at transcript level"/>
<accession>A0A2I6B3P5</accession>
<evidence type="ECO:0000313" key="4">
    <source>
        <dbReference type="EMBL" id="AUI41125.1"/>
    </source>
</evidence>
<dbReference type="Gene3D" id="3.40.50.2000">
    <property type="entry name" value="Glycogen Phosphorylase B"/>
    <property type="match status" value="3"/>
</dbReference>
<dbReference type="PANTHER" id="PTHR48047:SF131">
    <property type="entry name" value="GLYCOSYLTRANSFERASE"/>
    <property type="match status" value="1"/>
</dbReference>
<dbReference type="SUPFAM" id="SSF53756">
    <property type="entry name" value="UDP-Glycosyltransferase/glycogen phosphorylase"/>
    <property type="match status" value="1"/>
</dbReference>
<keyword evidence="2 4" id="KW-0808">Transferase</keyword>
<dbReference type="EMBL" id="MF674536">
    <property type="protein sequence ID" value="AUI41125.1"/>
    <property type="molecule type" value="mRNA"/>
</dbReference>
<evidence type="ECO:0000256" key="3">
    <source>
        <dbReference type="SAM" id="MobiDB-lite"/>
    </source>
</evidence>
<organism evidence="4">
    <name type="scientific">Rhodiola rosea</name>
    <name type="common">Roseroot</name>
    <name type="synonym">Sedum rhodiola</name>
    <dbReference type="NCBI Taxonomy" id="203015"/>
    <lineage>
        <taxon>Eukaryota</taxon>
        <taxon>Viridiplantae</taxon>
        <taxon>Streptophyta</taxon>
        <taxon>Embryophyta</taxon>
        <taxon>Tracheophyta</taxon>
        <taxon>Spermatophyta</taxon>
        <taxon>Magnoliopsida</taxon>
        <taxon>eudicotyledons</taxon>
        <taxon>Gunneridae</taxon>
        <taxon>Pentapetalae</taxon>
        <taxon>Saxifragales</taxon>
        <taxon>Crassulaceae</taxon>
        <taxon>Rhodiola</taxon>
    </lineage>
</organism>
<evidence type="ECO:0000256" key="1">
    <source>
        <dbReference type="ARBA" id="ARBA00009995"/>
    </source>
</evidence>
<dbReference type="InterPro" id="IPR002213">
    <property type="entry name" value="UDP_glucos_trans"/>
</dbReference>
<name>A0A2I6B3P5_RHORB</name>